<name>A0ABQ9EMT6_TEGGR</name>
<protein>
    <submittedName>
        <fullName evidence="1">Uncharacterized protein</fullName>
    </submittedName>
</protein>
<reference evidence="1 2" key="1">
    <citation type="submission" date="2022-12" db="EMBL/GenBank/DDBJ databases">
        <title>Chromosome-level genome of Tegillarca granosa.</title>
        <authorList>
            <person name="Kim J."/>
        </authorList>
    </citation>
    <scope>NUCLEOTIDE SEQUENCE [LARGE SCALE GENOMIC DNA]</scope>
    <source>
        <strain evidence="1">Teg-2019</strain>
        <tissue evidence="1">Adductor muscle</tissue>
    </source>
</reference>
<dbReference type="Proteomes" id="UP001217089">
    <property type="component" value="Unassembled WGS sequence"/>
</dbReference>
<comment type="caution">
    <text evidence="1">The sequence shown here is derived from an EMBL/GenBank/DDBJ whole genome shotgun (WGS) entry which is preliminary data.</text>
</comment>
<organism evidence="1 2">
    <name type="scientific">Tegillarca granosa</name>
    <name type="common">Malaysian cockle</name>
    <name type="synonym">Anadara granosa</name>
    <dbReference type="NCBI Taxonomy" id="220873"/>
    <lineage>
        <taxon>Eukaryota</taxon>
        <taxon>Metazoa</taxon>
        <taxon>Spiralia</taxon>
        <taxon>Lophotrochozoa</taxon>
        <taxon>Mollusca</taxon>
        <taxon>Bivalvia</taxon>
        <taxon>Autobranchia</taxon>
        <taxon>Pteriomorphia</taxon>
        <taxon>Arcoida</taxon>
        <taxon>Arcoidea</taxon>
        <taxon>Arcidae</taxon>
        <taxon>Tegillarca</taxon>
    </lineage>
</organism>
<proteinExistence type="predicted"/>
<keyword evidence="2" id="KW-1185">Reference proteome</keyword>
<sequence>MALFSTCCYFVFIIYNFQVGCRFLLKFLQRFESKNNIFSETFTCGKNYKHKYFNQDLAKTDFMNTSNKI</sequence>
<gene>
    <name evidence="1" type="ORF">KUTeg_018438</name>
</gene>
<accession>A0ABQ9EMT6</accession>
<dbReference type="EMBL" id="JARBDR010000903">
    <property type="protein sequence ID" value="KAJ8304855.1"/>
    <property type="molecule type" value="Genomic_DNA"/>
</dbReference>
<evidence type="ECO:0000313" key="1">
    <source>
        <dbReference type="EMBL" id="KAJ8304855.1"/>
    </source>
</evidence>
<evidence type="ECO:0000313" key="2">
    <source>
        <dbReference type="Proteomes" id="UP001217089"/>
    </source>
</evidence>